<evidence type="ECO:0000313" key="2">
    <source>
        <dbReference type="Proteomes" id="UP001178507"/>
    </source>
</evidence>
<keyword evidence="2" id="KW-1185">Reference proteome</keyword>
<organism evidence="1 2">
    <name type="scientific">Effrenium voratum</name>
    <dbReference type="NCBI Taxonomy" id="2562239"/>
    <lineage>
        <taxon>Eukaryota</taxon>
        <taxon>Sar</taxon>
        <taxon>Alveolata</taxon>
        <taxon>Dinophyceae</taxon>
        <taxon>Suessiales</taxon>
        <taxon>Symbiodiniaceae</taxon>
        <taxon>Effrenium</taxon>
    </lineage>
</organism>
<reference evidence="1" key="1">
    <citation type="submission" date="2023-08" db="EMBL/GenBank/DDBJ databases">
        <authorList>
            <person name="Chen Y."/>
            <person name="Shah S."/>
            <person name="Dougan E. K."/>
            <person name="Thang M."/>
            <person name="Chan C."/>
        </authorList>
    </citation>
    <scope>NUCLEOTIDE SEQUENCE</scope>
</reference>
<evidence type="ECO:0000313" key="1">
    <source>
        <dbReference type="EMBL" id="CAJ1400851.1"/>
    </source>
</evidence>
<comment type="caution">
    <text evidence="1">The sequence shown here is derived from an EMBL/GenBank/DDBJ whole genome shotgun (WGS) entry which is preliminary data.</text>
</comment>
<gene>
    <name evidence="1" type="ORF">EVOR1521_LOCUS24101</name>
</gene>
<protein>
    <submittedName>
        <fullName evidence="1">Uncharacterized protein</fullName>
    </submittedName>
</protein>
<dbReference type="EMBL" id="CAUJNA010003388">
    <property type="protein sequence ID" value="CAJ1400851.1"/>
    <property type="molecule type" value="Genomic_DNA"/>
</dbReference>
<dbReference type="AlphaFoldDB" id="A0AA36NF04"/>
<accession>A0AA36NF04</accession>
<name>A0AA36NF04_9DINO</name>
<dbReference type="Proteomes" id="UP001178507">
    <property type="component" value="Unassembled WGS sequence"/>
</dbReference>
<proteinExistence type="predicted"/>
<sequence length="129" mass="13732">MDGPASPESRATELSQRLGAAPPICKYRGFIPASRGLCGETFTQQCFSARETLRQSGGGIPLEAWTRNGVGTAGRIVCGGRGLRPDLQEQHTVQECRAGLDALLTARGSASSYMLSQELPKAQKEDPPT</sequence>